<proteinExistence type="predicted"/>
<feature type="region of interest" description="Disordered" evidence="1">
    <location>
        <begin position="32"/>
        <end position="66"/>
    </location>
</feature>
<comment type="caution">
    <text evidence="2">The sequence shown here is derived from an EMBL/GenBank/DDBJ whole genome shotgun (WGS) entry which is preliminary data.</text>
</comment>
<dbReference type="Proteomes" id="UP000494106">
    <property type="component" value="Unassembled WGS sequence"/>
</dbReference>
<evidence type="ECO:0000313" key="2">
    <source>
        <dbReference type="EMBL" id="CAB3253162.1"/>
    </source>
</evidence>
<evidence type="ECO:0000313" key="3">
    <source>
        <dbReference type="Proteomes" id="UP000494106"/>
    </source>
</evidence>
<feature type="compositionally biased region" description="Basic residues" evidence="1">
    <location>
        <begin position="55"/>
        <end position="66"/>
    </location>
</feature>
<sequence length="66" mass="7688">MLSMDSLWSSSEGELTTLKLCKSAVERPEYRLTRRKPSKSLIPQALLHTLEPQPRSHRRRRSGTWP</sequence>
<accession>A0A8S1B451</accession>
<evidence type="ECO:0000256" key="1">
    <source>
        <dbReference type="SAM" id="MobiDB-lite"/>
    </source>
</evidence>
<gene>
    <name evidence="2" type="ORF">APLA_LOCUS13904</name>
</gene>
<protein>
    <submittedName>
        <fullName evidence="2">Uncharacterized protein</fullName>
    </submittedName>
</protein>
<name>A0A8S1B451_ARCPL</name>
<keyword evidence="3" id="KW-1185">Reference proteome</keyword>
<dbReference type="EMBL" id="CADEBC010000561">
    <property type="protein sequence ID" value="CAB3253162.1"/>
    <property type="molecule type" value="Genomic_DNA"/>
</dbReference>
<dbReference type="OrthoDB" id="6763155at2759"/>
<dbReference type="AlphaFoldDB" id="A0A8S1B451"/>
<reference evidence="2 3" key="1">
    <citation type="submission" date="2020-04" db="EMBL/GenBank/DDBJ databases">
        <authorList>
            <person name="Wallbank WR R."/>
            <person name="Pardo Diaz C."/>
            <person name="Kozak K."/>
            <person name="Martin S."/>
            <person name="Jiggins C."/>
            <person name="Moest M."/>
            <person name="Warren A I."/>
            <person name="Byers J.R.P. K."/>
            <person name="Montejo-Kovacevich G."/>
            <person name="Yen C E."/>
        </authorList>
    </citation>
    <scope>NUCLEOTIDE SEQUENCE [LARGE SCALE GENOMIC DNA]</scope>
</reference>
<organism evidence="2 3">
    <name type="scientific">Arctia plantaginis</name>
    <name type="common">Wood tiger moth</name>
    <name type="synonym">Phalaena plantaginis</name>
    <dbReference type="NCBI Taxonomy" id="874455"/>
    <lineage>
        <taxon>Eukaryota</taxon>
        <taxon>Metazoa</taxon>
        <taxon>Ecdysozoa</taxon>
        <taxon>Arthropoda</taxon>
        <taxon>Hexapoda</taxon>
        <taxon>Insecta</taxon>
        <taxon>Pterygota</taxon>
        <taxon>Neoptera</taxon>
        <taxon>Endopterygota</taxon>
        <taxon>Lepidoptera</taxon>
        <taxon>Glossata</taxon>
        <taxon>Ditrysia</taxon>
        <taxon>Noctuoidea</taxon>
        <taxon>Erebidae</taxon>
        <taxon>Arctiinae</taxon>
        <taxon>Arctia</taxon>
    </lineage>
</organism>